<dbReference type="Pfam" id="PF09180">
    <property type="entry name" value="ProRS-C_1"/>
    <property type="match status" value="1"/>
</dbReference>
<dbReference type="PANTHER" id="PTHR43382:SF2">
    <property type="entry name" value="BIFUNCTIONAL GLUTAMATE_PROLINE--TRNA LIGASE"/>
    <property type="match status" value="1"/>
</dbReference>
<evidence type="ECO:0000256" key="4">
    <source>
        <dbReference type="ARBA" id="ARBA00012835"/>
    </source>
</evidence>
<dbReference type="GO" id="GO:0004827">
    <property type="term" value="F:proline-tRNA ligase activity"/>
    <property type="evidence" value="ECO:0007669"/>
    <property type="project" value="UniProtKB-EC"/>
</dbReference>
<dbReference type="InterPro" id="IPR036282">
    <property type="entry name" value="Glutathione-S-Trfase_C_sf"/>
</dbReference>
<evidence type="ECO:0000256" key="14">
    <source>
        <dbReference type="SAM" id="MobiDB-lite"/>
    </source>
</evidence>
<name>A0AAV7K967_9METZ</name>
<dbReference type="InterPro" id="IPR016061">
    <property type="entry name" value="Pro-tRNA_ligase_II_C"/>
</dbReference>
<dbReference type="InterPro" id="IPR020061">
    <property type="entry name" value="Glu_tRNA_lig_a-bdl"/>
</dbReference>
<feature type="domain" description="Aminoacyl-transfer RNA synthetases class-II family profile" evidence="15">
    <location>
        <begin position="803"/>
        <end position="1045"/>
    </location>
</feature>
<dbReference type="InterPro" id="IPR000924">
    <property type="entry name" value="Glu/Gln-tRNA-synth"/>
</dbReference>
<evidence type="ECO:0000256" key="7">
    <source>
        <dbReference type="ARBA" id="ARBA00022598"/>
    </source>
</evidence>
<evidence type="ECO:0000256" key="8">
    <source>
        <dbReference type="ARBA" id="ARBA00022741"/>
    </source>
</evidence>
<dbReference type="InterPro" id="IPR020059">
    <property type="entry name" value="Glu/Gln-tRNA-synth_Ib_codon-bd"/>
</dbReference>
<dbReference type="InterPro" id="IPR002314">
    <property type="entry name" value="aa-tRNA-synt_IIb"/>
</dbReference>
<comment type="caution">
    <text evidence="16">The sequence shown here is derived from an EMBL/GenBank/DDBJ whole genome shotgun (WGS) entry which is preliminary data.</text>
</comment>
<evidence type="ECO:0000313" key="17">
    <source>
        <dbReference type="Proteomes" id="UP001165289"/>
    </source>
</evidence>
<evidence type="ECO:0000256" key="12">
    <source>
        <dbReference type="ARBA" id="ARBA00030865"/>
    </source>
</evidence>
<dbReference type="InterPro" id="IPR001412">
    <property type="entry name" value="aa-tRNA-synth_I_CS"/>
</dbReference>
<dbReference type="NCBIfam" id="TIGR00463">
    <property type="entry name" value="gltX_arch"/>
    <property type="match status" value="1"/>
</dbReference>
<dbReference type="GO" id="GO:0006433">
    <property type="term" value="P:prolyl-tRNA aminoacylation"/>
    <property type="evidence" value="ECO:0007669"/>
    <property type="project" value="InterPro"/>
</dbReference>
<dbReference type="GO" id="GO:0010494">
    <property type="term" value="C:cytoplasmic stress granule"/>
    <property type="evidence" value="ECO:0007669"/>
    <property type="project" value="UniProtKB-ARBA"/>
</dbReference>
<dbReference type="FunFam" id="3.40.50.620:FF:000070">
    <property type="entry name" value="Bifunctional glutamate/proline--tRNA ligase"/>
    <property type="match status" value="1"/>
</dbReference>
<dbReference type="CDD" id="cd00862">
    <property type="entry name" value="ProRS_anticodon_zinc"/>
    <property type="match status" value="1"/>
</dbReference>
<evidence type="ECO:0000256" key="9">
    <source>
        <dbReference type="ARBA" id="ARBA00022840"/>
    </source>
</evidence>
<dbReference type="InterPro" id="IPR004499">
    <property type="entry name" value="Pro-tRNA-ligase_IIa_arc-type"/>
</dbReference>
<gene>
    <name evidence="16" type="ORF">LOD99_314</name>
</gene>
<dbReference type="SUPFAM" id="SSF55681">
    <property type="entry name" value="Class II aaRS and biotin synthetases"/>
    <property type="match status" value="1"/>
</dbReference>
<sequence>MHVNLTINPDAPPILSLITAELVQTKRIIVSVEEGKTTLLTTESGISFSTNYSIARYLARIAQDKGLYGSNPLIATEIDHWLEYSQLAQKHFSACGLSYIDGELSDKQYLTGGSLTIGDAAMYITIKGQHQDLTSYKNISSWIQRLELLPAFQAVQKYFVGKVVKKTKTADVGKFVQLPGAEEGKVVVRFPPEASGYLHVGHAKAALLNQHYQQSFKGRLIMRFDDTNPAKEDEHFEKEILSDLDLLGVVANKYSHTSDYFDDTIQFAEQLIKQGDAFVDDTDAETQKKERLELINSKNQNNSIEQNLAMWKEMLIGSDKGVQCCLRAKIDMQSANGAMRDPTIFRCKSESHIRTGTKYKAYPTYDFACPIVDSLEGVTHALRTTEYHDRDPQYYWFTEKLNIRTPAPTDPTIHFPHMYEYSRLALQHTILSKRRLAWFVEQGLVDGWDDPRMPTVRGVLRRGLTLEGLRQFIIAQGSSKSNVHMDWDKIWAFNRKILDPVVPRMTALVKQGVVKVRVINAEVKEGQVAKHPKNPSVGMKPIWYCKDILLEIADAKSLTRGCRVVLVNWGVAEVTNIKVIGRDITSVEMHLHPEDTTYKGKPALTWLAELDTAPSVPTILVRFDYLITKPFVEKEEDFKDFINKNTRIEEEAIGDPNLNSLKQGDIIQLQRKGFYICDQPHLLDIHTSKMSPCILFSIPSGHTGEEGESTDEKVKEKAKKQPAQQSKDTAKKAKTPSQASNPPKKGQAEAKGSGSGLKKITKLGIDVLKEDCFSDWYIDVIRKAEMIEYYDVSGCYILRPWAYSIWERIKAFFDGEIKKSGVENVYFPMFVSKAALETEKTHIADFAPEVAWVTKSGNTDLEIPIAIRPTSETAMYPAYSRWIQSHRDLPLRLNQWNNVVRWEFKKPQPFLRTREFLWQEGHSAFATRDEAEKEVLEILELYRRIYEELMAIPVILGRKTEKEKFAGGDYTTTTEAFIASSGRGIQGATSHHLGQNFAKMFDIGFQDPNDQKKRSFVHQNSWGITTRSIGVLIMVHGDNKGLVLPPEVANIQVIVIPCGVTSEKNQMLLEYCQKFIDLLKSAGIRCKADLREHYSPGWKYNQWEMKGVPLRVDIGPEEVNKEQFVLVPRIAKSEPKTTCHLSKAVETVSKFLKDFQEDLFNAALKQQRDHLKVIQDWTEFLPLLDQKNMIVAPFCEDMKCEDNIKADTYREELDPGTPAMGAKSLCIPFNQPGDATQLSCIHPKCGKPAKSYTLFGRSY</sequence>
<dbReference type="HAMAP" id="MF_01571">
    <property type="entry name" value="Pro_tRNA_synth_type3"/>
    <property type="match status" value="1"/>
</dbReference>
<dbReference type="Gene3D" id="3.30.930.10">
    <property type="entry name" value="Bira Bifunctional Protein, Domain 2"/>
    <property type="match status" value="1"/>
</dbReference>
<evidence type="ECO:0000256" key="2">
    <source>
        <dbReference type="ARBA" id="ARBA00008927"/>
    </source>
</evidence>
<keyword evidence="6" id="KW-0597">Phosphoprotein</keyword>
<dbReference type="InterPro" id="IPR033721">
    <property type="entry name" value="ProRS_core_arch_euk"/>
</dbReference>
<dbReference type="GO" id="GO:0017102">
    <property type="term" value="C:methionyl glutamyl tRNA synthetase complex"/>
    <property type="evidence" value="ECO:0007669"/>
    <property type="project" value="UniProtKB-ARBA"/>
</dbReference>
<dbReference type="Pfam" id="PF00587">
    <property type="entry name" value="tRNA-synt_2b"/>
    <property type="match status" value="1"/>
</dbReference>
<keyword evidence="8" id="KW-0547">Nucleotide-binding</keyword>
<dbReference type="InterPro" id="IPR020058">
    <property type="entry name" value="Glu/Gln-tRNA-synth_Ib_cat-dom"/>
</dbReference>
<dbReference type="Pfam" id="PF00749">
    <property type="entry name" value="tRNA-synt_1c"/>
    <property type="match status" value="1"/>
</dbReference>
<dbReference type="SUPFAM" id="SSF64586">
    <property type="entry name" value="C-terminal domain of ProRS"/>
    <property type="match status" value="1"/>
</dbReference>
<dbReference type="InterPro" id="IPR004154">
    <property type="entry name" value="Anticodon-bd"/>
</dbReference>
<evidence type="ECO:0000256" key="5">
    <source>
        <dbReference type="ARBA" id="ARBA00022490"/>
    </source>
</evidence>
<keyword evidence="5" id="KW-0963">Cytoplasm</keyword>
<dbReference type="FunFam" id="3.30.930.10:FF:000007">
    <property type="entry name" value="Bifunctional glutamate/proline--tRNA ligase"/>
    <property type="match status" value="1"/>
</dbReference>
<dbReference type="AlphaFoldDB" id="A0AAV7K967"/>
<comment type="subcellular location">
    <subcellularLocation>
        <location evidence="1">Cytoplasm</location>
    </subcellularLocation>
</comment>
<keyword evidence="7 16" id="KW-0436">Ligase</keyword>
<dbReference type="GO" id="GO:0004818">
    <property type="term" value="F:glutamate-tRNA ligase activity"/>
    <property type="evidence" value="ECO:0007669"/>
    <property type="project" value="UniProtKB-EC"/>
</dbReference>
<dbReference type="InterPro" id="IPR006195">
    <property type="entry name" value="aa-tRNA-synth_II"/>
</dbReference>
<dbReference type="PANTHER" id="PTHR43382">
    <property type="entry name" value="PROLYL-TRNA SYNTHETASE"/>
    <property type="match status" value="1"/>
</dbReference>
<protein>
    <recommendedName>
        <fullName evidence="12">Glutamyl-tRNA synthetase</fullName>
        <ecNumber evidence="3">6.1.1.15</ecNumber>
        <ecNumber evidence="4">6.1.1.17</ecNumber>
    </recommendedName>
</protein>
<evidence type="ECO:0000313" key="16">
    <source>
        <dbReference type="EMBL" id="KAI6657571.1"/>
    </source>
</evidence>
<reference evidence="16 17" key="1">
    <citation type="journal article" date="2023" name="BMC Biol.">
        <title>The compact genome of the sponge Oopsacas minuta (Hexactinellida) is lacking key metazoan core genes.</title>
        <authorList>
            <person name="Santini S."/>
            <person name="Schenkelaars Q."/>
            <person name="Jourda C."/>
            <person name="Duchesne M."/>
            <person name="Belahbib H."/>
            <person name="Rocher C."/>
            <person name="Selva M."/>
            <person name="Riesgo A."/>
            <person name="Vervoort M."/>
            <person name="Leys S.P."/>
            <person name="Kodjabachian L."/>
            <person name="Le Bivic A."/>
            <person name="Borchiellini C."/>
            <person name="Claverie J.M."/>
            <person name="Renard E."/>
        </authorList>
    </citation>
    <scope>NUCLEOTIDE SEQUENCE [LARGE SCALE GENOMIC DNA]</scope>
    <source>
        <strain evidence="16">SPO-2</strain>
    </source>
</reference>
<proteinExistence type="inferred from homology"/>
<dbReference type="Gene3D" id="3.90.800.10">
    <property type="entry name" value="Glutamyl-tRNA Synthetase, Domain 3"/>
    <property type="match status" value="1"/>
</dbReference>
<comment type="catalytic activity">
    <reaction evidence="13">
        <text>tRNA(Glu) + L-glutamate + ATP = L-glutamyl-tRNA(Glu) + AMP + diphosphate</text>
        <dbReference type="Rhea" id="RHEA:23540"/>
        <dbReference type="Rhea" id="RHEA-COMP:9663"/>
        <dbReference type="Rhea" id="RHEA-COMP:9680"/>
        <dbReference type="ChEBI" id="CHEBI:29985"/>
        <dbReference type="ChEBI" id="CHEBI:30616"/>
        <dbReference type="ChEBI" id="CHEBI:33019"/>
        <dbReference type="ChEBI" id="CHEBI:78442"/>
        <dbReference type="ChEBI" id="CHEBI:78520"/>
        <dbReference type="ChEBI" id="CHEBI:456215"/>
        <dbReference type="EC" id="6.1.1.17"/>
    </reaction>
</comment>
<dbReference type="Gene3D" id="3.40.50.620">
    <property type="entry name" value="HUPs"/>
    <property type="match status" value="1"/>
</dbReference>
<evidence type="ECO:0000256" key="6">
    <source>
        <dbReference type="ARBA" id="ARBA00022553"/>
    </source>
</evidence>
<dbReference type="SUPFAM" id="SSF47616">
    <property type="entry name" value="GST C-terminal domain-like"/>
    <property type="match status" value="1"/>
</dbReference>
<keyword evidence="9" id="KW-0067">ATP-binding</keyword>
<evidence type="ECO:0000256" key="13">
    <source>
        <dbReference type="ARBA" id="ARBA00048351"/>
    </source>
</evidence>
<dbReference type="InterPro" id="IPR036621">
    <property type="entry name" value="Anticodon-bd_dom_sf"/>
</dbReference>
<dbReference type="FunFam" id="3.30.110.30:FF:000001">
    <property type="entry name" value="Bifunctional glutamate/proline--tRNA ligase"/>
    <property type="match status" value="1"/>
</dbReference>
<dbReference type="InterPro" id="IPR004526">
    <property type="entry name" value="Glu-tRNA-synth_arc/euk"/>
</dbReference>
<dbReference type="Gene3D" id="3.30.110.30">
    <property type="entry name" value="C-terminal domain of ProRS"/>
    <property type="match status" value="1"/>
</dbReference>
<dbReference type="FunFam" id="3.90.800.10:FF:000001">
    <property type="entry name" value="Glutamine--tRNA ligase"/>
    <property type="match status" value="1"/>
</dbReference>
<dbReference type="InterPro" id="IPR011035">
    <property type="entry name" value="Ribosomal_bL25/Gln-tRNA_synth"/>
</dbReference>
<evidence type="ECO:0000259" key="15">
    <source>
        <dbReference type="PROSITE" id="PS50862"/>
    </source>
</evidence>
<dbReference type="FunFam" id="3.40.50.800:FF:000005">
    <property type="entry name" value="bifunctional glutamate/proline--tRNA ligase"/>
    <property type="match status" value="1"/>
</dbReference>
<dbReference type="PRINTS" id="PR00987">
    <property type="entry name" value="TRNASYNTHGLU"/>
</dbReference>
<dbReference type="FunFam" id="1.10.1160.10:FF:000001">
    <property type="entry name" value="Glutamine--tRNA ligase"/>
    <property type="match status" value="1"/>
</dbReference>
<dbReference type="CDD" id="cd00778">
    <property type="entry name" value="ProRS_core_arch_euk"/>
    <property type="match status" value="1"/>
</dbReference>
<keyword evidence="10" id="KW-0648">Protein biosynthesis</keyword>
<evidence type="ECO:0000256" key="3">
    <source>
        <dbReference type="ARBA" id="ARBA00012831"/>
    </source>
</evidence>
<evidence type="ECO:0000256" key="1">
    <source>
        <dbReference type="ARBA" id="ARBA00004496"/>
    </source>
</evidence>
<dbReference type="InterPro" id="IPR020056">
    <property type="entry name" value="Rbsml_bL25/Gln-tRNA_synth_N"/>
</dbReference>
<dbReference type="InterPro" id="IPR017449">
    <property type="entry name" value="Pro-tRNA_synth_II"/>
</dbReference>
<dbReference type="InterPro" id="IPR014729">
    <property type="entry name" value="Rossmann-like_a/b/a_fold"/>
</dbReference>
<dbReference type="Pfam" id="PF03129">
    <property type="entry name" value="HGTP_anticodon"/>
    <property type="match status" value="1"/>
</dbReference>
<dbReference type="Gene3D" id="3.40.50.800">
    <property type="entry name" value="Anticodon-binding domain"/>
    <property type="match status" value="1"/>
</dbReference>
<evidence type="ECO:0000256" key="11">
    <source>
        <dbReference type="ARBA" id="ARBA00023146"/>
    </source>
</evidence>
<feature type="region of interest" description="Disordered" evidence="14">
    <location>
        <begin position="701"/>
        <end position="754"/>
    </location>
</feature>
<dbReference type="Gene3D" id="1.10.1160.10">
    <property type="entry name" value="Glutamyl-trna Synthetase, Domain 2"/>
    <property type="match status" value="1"/>
</dbReference>
<dbReference type="GO" id="GO:0017101">
    <property type="term" value="C:aminoacyl-tRNA synthetase multienzyme complex"/>
    <property type="evidence" value="ECO:0007669"/>
    <property type="project" value="TreeGrafter"/>
</dbReference>
<dbReference type="FunFam" id="2.40.240.10:FF:000004">
    <property type="entry name" value="Glutamyl-tRNA synthetase, cytoplasmic"/>
    <property type="match status" value="1"/>
</dbReference>
<dbReference type="GO" id="GO:0005524">
    <property type="term" value="F:ATP binding"/>
    <property type="evidence" value="ECO:0007669"/>
    <property type="project" value="UniProtKB-KW"/>
</dbReference>
<organism evidence="16 17">
    <name type="scientific">Oopsacas minuta</name>
    <dbReference type="NCBI Taxonomy" id="111878"/>
    <lineage>
        <taxon>Eukaryota</taxon>
        <taxon>Metazoa</taxon>
        <taxon>Porifera</taxon>
        <taxon>Hexactinellida</taxon>
        <taxon>Hexasterophora</taxon>
        <taxon>Lyssacinosida</taxon>
        <taxon>Leucopsacidae</taxon>
        <taxon>Oopsacas</taxon>
    </lineage>
</organism>
<dbReference type="EC" id="6.1.1.15" evidence="3"/>
<dbReference type="Pfam" id="PF03950">
    <property type="entry name" value="tRNA-synt_1c_C"/>
    <property type="match status" value="1"/>
</dbReference>
<dbReference type="SUPFAM" id="SSF52954">
    <property type="entry name" value="Class II aaRS ABD-related"/>
    <property type="match status" value="1"/>
</dbReference>
<evidence type="ECO:0000256" key="10">
    <source>
        <dbReference type="ARBA" id="ARBA00022917"/>
    </source>
</evidence>
<dbReference type="Gene3D" id="2.40.240.10">
    <property type="entry name" value="Ribosomal Protein L25, Chain P"/>
    <property type="match status" value="1"/>
</dbReference>
<dbReference type="SUPFAM" id="SSF50715">
    <property type="entry name" value="Ribosomal protein L25-like"/>
    <property type="match status" value="1"/>
</dbReference>
<dbReference type="NCBIfam" id="TIGR00408">
    <property type="entry name" value="proS_fam_I"/>
    <property type="match status" value="1"/>
</dbReference>
<dbReference type="EC" id="6.1.1.17" evidence="4"/>
<dbReference type="InterPro" id="IPR049437">
    <property type="entry name" value="tRNA-synt_1c_C2"/>
</dbReference>
<dbReference type="Pfam" id="PF20974">
    <property type="entry name" value="tRNA-synt_1c_C2"/>
    <property type="match status" value="1"/>
</dbReference>
<dbReference type="Gene3D" id="1.20.1050.130">
    <property type="match status" value="1"/>
</dbReference>
<dbReference type="InterPro" id="IPR045864">
    <property type="entry name" value="aa-tRNA-synth_II/BPL/LPL"/>
</dbReference>
<dbReference type="SMART" id="SM00946">
    <property type="entry name" value="ProRS-C_1"/>
    <property type="match status" value="1"/>
</dbReference>
<dbReference type="SUPFAM" id="SSF52374">
    <property type="entry name" value="Nucleotidylyl transferase"/>
    <property type="match status" value="1"/>
</dbReference>
<dbReference type="Proteomes" id="UP001165289">
    <property type="component" value="Unassembled WGS sequence"/>
</dbReference>
<dbReference type="PROSITE" id="PS50862">
    <property type="entry name" value="AA_TRNA_LIGASE_II"/>
    <property type="match status" value="1"/>
</dbReference>
<accession>A0AAV7K967</accession>
<dbReference type="GO" id="GO:0006424">
    <property type="term" value="P:glutamyl-tRNA aminoacylation"/>
    <property type="evidence" value="ECO:0007669"/>
    <property type="project" value="InterPro"/>
</dbReference>
<keyword evidence="17" id="KW-1185">Reference proteome</keyword>
<dbReference type="PROSITE" id="PS00178">
    <property type="entry name" value="AA_TRNA_LIGASE_I"/>
    <property type="match status" value="1"/>
</dbReference>
<comment type="similarity">
    <text evidence="2">Belongs to the class-I aminoacyl-tRNA synthetase family. Glutamate--tRNA ligase type 2 subfamily.</text>
</comment>
<keyword evidence="11" id="KW-0030">Aminoacyl-tRNA synthetase</keyword>
<dbReference type="EMBL" id="JAKMXF010000111">
    <property type="protein sequence ID" value="KAI6657571.1"/>
    <property type="molecule type" value="Genomic_DNA"/>
</dbReference>